<dbReference type="EMBL" id="QGNW01000014">
    <property type="protein sequence ID" value="RVX16966.1"/>
    <property type="molecule type" value="Genomic_DNA"/>
</dbReference>
<evidence type="ECO:0000313" key="6">
    <source>
        <dbReference type="Proteomes" id="UP000288805"/>
    </source>
</evidence>
<comment type="caution">
    <text evidence="5">The sequence shown here is derived from an EMBL/GenBank/DDBJ whole genome shotgun (WGS) entry which is preliminary data.</text>
</comment>
<organism evidence="5 6">
    <name type="scientific">Vitis vinifera</name>
    <name type="common">Grape</name>
    <dbReference type="NCBI Taxonomy" id="29760"/>
    <lineage>
        <taxon>Eukaryota</taxon>
        <taxon>Viridiplantae</taxon>
        <taxon>Streptophyta</taxon>
        <taxon>Embryophyta</taxon>
        <taxon>Tracheophyta</taxon>
        <taxon>Spermatophyta</taxon>
        <taxon>Magnoliopsida</taxon>
        <taxon>eudicotyledons</taxon>
        <taxon>Gunneridae</taxon>
        <taxon>Pentapetalae</taxon>
        <taxon>rosids</taxon>
        <taxon>Vitales</taxon>
        <taxon>Vitaceae</taxon>
        <taxon>Viteae</taxon>
        <taxon>Vitis</taxon>
    </lineage>
</organism>
<protein>
    <submittedName>
        <fullName evidence="5">Importin subunit alpha-1b</fullName>
    </submittedName>
</protein>
<keyword evidence="3" id="KW-0653">Protein transport</keyword>
<dbReference type="SUPFAM" id="SSF48371">
    <property type="entry name" value="ARM repeat"/>
    <property type="match status" value="1"/>
</dbReference>
<keyword evidence="2" id="KW-0813">Transport</keyword>
<dbReference type="Gene3D" id="1.25.10.10">
    <property type="entry name" value="Leucine-rich Repeat Variant"/>
    <property type="match status" value="1"/>
</dbReference>
<name>A0A438K6Y6_VITVI</name>
<feature type="chain" id="PRO_5019176821" evidence="4">
    <location>
        <begin position="17"/>
        <end position="126"/>
    </location>
</feature>
<dbReference type="GO" id="GO:0015031">
    <property type="term" value="P:protein transport"/>
    <property type="evidence" value="ECO:0007669"/>
    <property type="project" value="UniProtKB-KW"/>
</dbReference>
<comment type="similarity">
    <text evidence="1">Belongs to the importin alpha family.</text>
</comment>
<evidence type="ECO:0000256" key="4">
    <source>
        <dbReference type="SAM" id="SignalP"/>
    </source>
</evidence>
<sequence length="126" mass="14176">MTQLLATILNLAMVEGVINEKKAFEAAWALTNIAFETSDNTNVVIDREAIPVFVKLLDPPSEDIREQWEELVKLPMHECVVSKVLHQLQKRTESGDYVLVFEDTKISKGTFHDVVPVSESARIPKA</sequence>
<gene>
    <name evidence="5" type="primary">Os05g0155601_0</name>
    <name evidence="5" type="ORF">CK203_003067</name>
</gene>
<keyword evidence="4" id="KW-0732">Signal</keyword>
<dbReference type="OrthoDB" id="1671880at2759"/>
<evidence type="ECO:0000256" key="1">
    <source>
        <dbReference type="ARBA" id="ARBA00010394"/>
    </source>
</evidence>
<dbReference type="PANTHER" id="PTHR23316">
    <property type="entry name" value="IMPORTIN ALPHA"/>
    <property type="match status" value="1"/>
</dbReference>
<reference evidence="5 6" key="1">
    <citation type="journal article" date="2018" name="PLoS Genet.">
        <title>Population sequencing reveals clonal diversity and ancestral inbreeding in the grapevine cultivar Chardonnay.</title>
        <authorList>
            <person name="Roach M.J."/>
            <person name="Johnson D.L."/>
            <person name="Bohlmann J."/>
            <person name="van Vuuren H.J."/>
            <person name="Jones S.J."/>
            <person name="Pretorius I.S."/>
            <person name="Schmidt S.A."/>
            <person name="Borneman A.R."/>
        </authorList>
    </citation>
    <scope>NUCLEOTIDE SEQUENCE [LARGE SCALE GENOMIC DNA]</scope>
    <source>
        <strain evidence="6">cv. Chardonnay</strain>
        <tissue evidence="5">Leaf</tissue>
    </source>
</reference>
<accession>A0A438K6Y6</accession>
<dbReference type="Proteomes" id="UP000288805">
    <property type="component" value="Unassembled WGS sequence"/>
</dbReference>
<dbReference type="AlphaFoldDB" id="A0A438K6Y6"/>
<dbReference type="InterPro" id="IPR011989">
    <property type="entry name" value="ARM-like"/>
</dbReference>
<evidence type="ECO:0000256" key="3">
    <source>
        <dbReference type="ARBA" id="ARBA00022927"/>
    </source>
</evidence>
<proteinExistence type="inferred from homology"/>
<evidence type="ECO:0000256" key="2">
    <source>
        <dbReference type="ARBA" id="ARBA00022448"/>
    </source>
</evidence>
<dbReference type="InterPro" id="IPR016024">
    <property type="entry name" value="ARM-type_fold"/>
</dbReference>
<evidence type="ECO:0000313" key="5">
    <source>
        <dbReference type="EMBL" id="RVX16966.1"/>
    </source>
</evidence>
<feature type="signal peptide" evidence="4">
    <location>
        <begin position="1"/>
        <end position="16"/>
    </location>
</feature>